<gene>
    <name evidence="2" type="ORF">HE1_00936</name>
    <name evidence="3" type="ORF">HE1_01135</name>
</gene>
<evidence type="ECO:0000313" key="4">
    <source>
        <dbReference type="Proteomes" id="UP000024842"/>
    </source>
</evidence>
<dbReference type="EMBL" id="BAUP01000141">
    <property type="protein sequence ID" value="GAJ46793.1"/>
    <property type="molecule type" value="Genomic_DNA"/>
</dbReference>
<dbReference type="EMBL" id="BAUP01000118">
    <property type="protein sequence ID" value="GAJ46601.1"/>
    <property type="molecule type" value="Genomic_DNA"/>
</dbReference>
<organism evidence="3 4">
    <name type="scientific">Holospora elegans E1</name>
    <dbReference type="NCBI Taxonomy" id="1427503"/>
    <lineage>
        <taxon>Bacteria</taxon>
        <taxon>Pseudomonadati</taxon>
        <taxon>Pseudomonadota</taxon>
        <taxon>Alphaproteobacteria</taxon>
        <taxon>Holosporales</taxon>
        <taxon>Holosporaceae</taxon>
        <taxon>Holospora</taxon>
    </lineage>
</organism>
<evidence type="ECO:0000313" key="2">
    <source>
        <dbReference type="EMBL" id="GAJ46601.1"/>
    </source>
</evidence>
<dbReference type="Proteomes" id="UP000024842">
    <property type="component" value="Unassembled WGS sequence"/>
</dbReference>
<evidence type="ECO:0000256" key="1">
    <source>
        <dbReference type="SAM" id="MobiDB-lite"/>
    </source>
</evidence>
<reference evidence="3 4" key="1">
    <citation type="journal article" date="2014" name="FEMS Microbiol. Lett.">
        <title>Draft genome sequences of three Holospora species (Holospora obtusa, Holospora undulata, and Holospora elegans), endonuclear symbiotic bacteria of the ciliate Paramecium caudatum.</title>
        <authorList>
            <person name="Dohra H."/>
            <person name="Tanaka K."/>
            <person name="Suzuki T."/>
            <person name="Fujishima M."/>
            <person name="Suzuki H."/>
        </authorList>
    </citation>
    <scope>NUCLEOTIDE SEQUENCE [LARGE SCALE GENOMIC DNA]</scope>
    <source>
        <strain evidence="3 4">E1</strain>
    </source>
</reference>
<keyword evidence="4" id="KW-1185">Reference proteome</keyword>
<sequence>MNSKIKKCIIFLFLSGIVQNFQIYANTPSFPYDMYYKNAYNQQQPQYFSENGKNGKLNLFSKVAKITANTLYGVARNSKDPSLANIAQGMNGVAGFAKAVNDTRDSFRFQNSPPYDRNGSYYRKDDQNKFWYEQDYDTRDSFRFQNSPPYDRNGSYYRKDDQNKFWYEQDYPKRQKRQKRQNRQNRQSFEEF</sequence>
<dbReference type="AlphaFoldDB" id="A0A023E034"/>
<evidence type="ECO:0000313" key="3">
    <source>
        <dbReference type="EMBL" id="GAJ46793.1"/>
    </source>
</evidence>
<protein>
    <submittedName>
        <fullName evidence="3">Uncharacterized protein</fullName>
    </submittedName>
</protein>
<feature type="region of interest" description="Disordered" evidence="1">
    <location>
        <begin position="142"/>
        <end position="192"/>
    </location>
</feature>
<comment type="caution">
    <text evidence="3">The sequence shown here is derived from an EMBL/GenBank/DDBJ whole genome shotgun (WGS) entry which is preliminary data.</text>
</comment>
<feature type="compositionally biased region" description="Basic residues" evidence="1">
    <location>
        <begin position="174"/>
        <end position="183"/>
    </location>
</feature>
<proteinExistence type="predicted"/>
<name>A0A023E034_9PROT</name>
<accession>A0A023E034</accession>